<feature type="transmembrane region" description="Helical" evidence="1">
    <location>
        <begin position="7"/>
        <end position="27"/>
    </location>
</feature>
<accession>A0A1V8WCY8</accession>
<evidence type="ECO:0000313" key="2">
    <source>
        <dbReference type="EMBL" id="RBT68371.1"/>
    </source>
</evidence>
<evidence type="ECO:0000313" key="3">
    <source>
        <dbReference type="Proteomes" id="UP000253498"/>
    </source>
</evidence>
<protein>
    <recommendedName>
        <fullName evidence="4">DUF1310 family protein</fullName>
    </recommendedName>
</protein>
<organism evidence="2 3">
    <name type="scientific">Enterococcus hirae</name>
    <dbReference type="NCBI Taxonomy" id="1354"/>
    <lineage>
        <taxon>Bacteria</taxon>
        <taxon>Bacillati</taxon>
        <taxon>Bacillota</taxon>
        <taxon>Bacilli</taxon>
        <taxon>Lactobacillales</taxon>
        <taxon>Enterococcaceae</taxon>
        <taxon>Enterococcus</taxon>
    </lineage>
</organism>
<reference evidence="2 3" key="1">
    <citation type="submission" date="2015-06" db="EMBL/GenBank/DDBJ databases">
        <title>The Genome Sequence of Enterococcus hirae 88EA1.</title>
        <authorList>
            <consortium name="The Broad Institute Genomics Platform"/>
            <consortium name="The Broad Institute Genome Sequencing Center for Infectious Disease"/>
            <person name="Earl A.M."/>
            <person name="Van Tyne D."/>
            <person name="Lebreton F."/>
            <person name="Saavedra J.T."/>
            <person name="Gilmore M.S."/>
            <person name="Manson McGuire A."/>
            <person name="Clock S."/>
            <person name="Crupain M."/>
            <person name="Rangan U."/>
            <person name="Young S."/>
            <person name="Abouelleil A."/>
            <person name="Cao P."/>
            <person name="Chapman S.B."/>
            <person name="Griggs A."/>
            <person name="Priest M."/>
            <person name="Shea T."/>
            <person name="Wortman J."/>
            <person name="Nusbaum C."/>
            <person name="Birren B."/>
        </authorList>
    </citation>
    <scope>NUCLEOTIDE SEQUENCE [LARGE SCALE GENOMIC DNA]</scope>
    <source>
        <strain evidence="2 3">88EA1</strain>
    </source>
</reference>
<dbReference type="AlphaFoldDB" id="A0A1V8WCY8"/>
<dbReference type="Pfam" id="PF07006">
    <property type="entry name" value="DUF1310"/>
    <property type="match status" value="1"/>
</dbReference>
<dbReference type="RefSeq" id="WP_010718664.1">
    <property type="nucleotide sequence ID" value="NZ_CAKMAQ010000005.1"/>
</dbReference>
<evidence type="ECO:0000256" key="1">
    <source>
        <dbReference type="SAM" id="Phobius"/>
    </source>
</evidence>
<dbReference type="InterPro" id="IPR010738">
    <property type="entry name" value="DUF1310"/>
</dbReference>
<sequence>MKKQKMLYRLMKILGIAVIIIGGIVYMKQKQLNEEMVNMIKSDRVAQLIESELKRLDPKALAAEGIVHSYEIDYESIEPNRLGGINVELIINQDKELTLGLVVNERRNQLVNDGLVLSEKLDRLIERADQS</sequence>
<proteinExistence type="predicted"/>
<name>A0A1V8WCY8_ENTHR</name>
<keyword evidence="1" id="KW-0812">Transmembrane</keyword>
<comment type="caution">
    <text evidence="2">The sequence shown here is derived from an EMBL/GenBank/DDBJ whole genome shotgun (WGS) entry which is preliminary data.</text>
</comment>
<evidence type="ECO:0008006" key="4">
    <source>
        <dbReference type="Google" id="ProtNLM"/>
    </source>
</evidence>
<gene>
    <name evidence="2" type="ORF">EB03_01498</name>
</gene>
<keyword evidence="1" id="KW-1133">Transmembrane helix</keyword>
<dbReference type="EMBL" id="LESJ01000005">
    <property type="protein sequence ID" value="RBT68371.1"/>
    <property type="molecule type" value="Genomic_DNA"/>
</dbReference>
<dbReference type="Proteomes" id="UP000253498">
    <property type="component" value="Unassembled WGS sequence"/>
</dbReference>
<keyword evidence="1" id="KW-0472">Membrane</keyword>